<dbReference type="AlphaFoldDB" id="A0A8S1NZ54"/>
<evidence type="ECO:0000313" key="2">
    <source>
        <dbReference type="EMBL" id="CAD8095063.1"/>
    </source>
</evidence>
<organism evidence="2 3">
    <name type="scientific">Paramecium primaurelia</name>
    <dbReference type="NCBI Taxonomy" id="5886"/>
    <lineage>
        <taxon>Eukaryota</taxon>
        <taxon>Sar</taxon>
        <taxon>Alveolata</taxon>
        <taxon>Ciliophora</taxon>
        <taxon>Intramacronucleata</taxon>
        <taxon>Oligohymenophorea</taxon>
        <taxon>Peniculida</taxon>
        <taxon>Parameciidae</taxon>
        <taxon>Paramecium</taxon>
    </lineage>
</organism>
<feature type="repeat" description="WD" evidence="1">
    <location>
        <begin position="130"/>
        <end position="162"/>
    </location>
</feature>
<gene>
    <name evidence="2" type="ORF">PPRIM_AZ9-3.1.T0970170</name>
</gene>
<dbReference type="GO" id="GO:0097361">
    <property type="term" value="C:cytosolic [4Fe-4S] assembly targeting complex"/>
    <property type="evidence" value="ECO:0007669"/>
    <property type="project" value="TreeGrafter"/>
</dbReference>
<dbReference type="PANTHER" id="PTHR19920">
    <property type="entry name" value="WD40 PROTEIN CIAO1"/>
    <property type="match status" value="1"/>
</dbReference>
<dbReference type="PROSITE" id="PS50082">
    <property type="entry name" value="WD_REPEATS_2"/>
    <property type="match status" value="1"/>
</dbReference>
<reference evidence="2" key="1">
    <citation type="submission" date="2021-01" db="EMBL/GenBank/DDBJ databases">
        <authorList>
            <consortium name="Genoscope - CEA"/>
            <person name="William W."/>
        </authorList>
    </citation>
    <scope>NUCLEOTIDE SEQUENCE</scope>
</reference>
<dbReference type="PANTHER" id="PTHR19920:SF0">
    <property type="entry name" value="CYTOSOLIC IRON-SULFUR PROTEIN ASSEMBLY PROTEIN CIAO1-RELATED"/>
    <property type="match status" value="1"/>
</dbReference>
<keyword evidence="1" id="KW-0853">WD repeat</keyword>
<dbReference type="Proteomes" id="UP000688137">
    <property type="component" value="Unassembled WGS sequence"/>
</dbReference>
<comment type="caution">
    <text evidence="2">The sequence shown here is derived from an EMBL/GenBank/DDBJ whole genome shotgun (WGS) entry which is preliminary data.</text>
</comment>
<sequence length="261" mass="30599">MVNYKIKQKNVYKRCILLSSVPLSDFNKIPSFPQISLNSIQTLSNEIIKEIQPIFNNQLKQIKQQNNIKDIIKQYNNYQFNLIQNHSIQQNQRCHAIAFNKDNSIVLATCENDIKVFEFKQEQLTLTQILSEHKDFVTTLNFMKKSNQFISVSFDKQILIWQQKLNGDSYSSCCLVLNKNEDLIILGCCDNTIKFWIKQNEWLCSQTITDHTGNVCGLSLNDQQNKVISCGYDYFILIIEQTSQYYKWNVIQQISVQMFSY</sequence>
<dbReference type="EMBL" id="CAJJDM010000100">
    <property type="protein sequence ID" value="CAD8095063.1"/>
    <property type="molecule type" value="Genomic_DNA"/>
</dbReference>
<protein>
    <submittedName>
        <fullName evidence="2">Uncharacterized protein</fullName>
    </submittedName>
</protein>
<dbReference type="SMART" id="SM00320">
    <property type="entry name" value="WD40"/>
    <property type="match status" value="3"/>
</dbReference>
<keyword evidence="3" id="KW-1185">Reference proteome</keyword>
<dbReference type="InterPro" id="IPR001680">
    <property type="entry name" value="WD40_rpt"/>
</dbReference>
<name>A0A8S1NZ54_PARPR</name>
<proteinExistence type="predicted"/>
<dbReference type="GO" id="GO:0016226">
    <property type="term" value="P:iron-sulfur cluster assembly"/>
    <property type="evidence" value="ECO:0007669"/>
    <property type="project" value="TreeGrafter"/>
</dbReference>
<dbReference type="PROSITE" id="PS50294">
    <property type="entry name" value="WD_REPEATS_REGION"/>
    <property type="match status" value="1"/>
</dbReference>
<evidence type="ECO:0000256" key="1">
    <source>
        <dbReference type="PROSITE-ProRule" id="PRU00221"/>
    </source>
</evidence>
<evidence type="ECO:0000313" key="3">
    <source>
        <dbReference type="Proteomes" id="UP000688137"/>
    </source>
</evidence>
<dbReference type="Pfam" id="PF00400">
    <property type="entry name" value="WD40"/>
    <property type="match status" value="3"/>
</dbReference>
<accession>A0A8S1NZ54</accession>